<dbReference type="PANTHER" id="PTHR14647">
    <property type="entry name" value="GALACTOSE-3-O-SULFOTRANSFERASE"/>
    <property type="match status" value="1"/>
</dbReference>
<keyword evidence="6 10" id="KW-1133">Transmembrane helix</keyword>
<sequence>MGTTWKGFATVTVMLLCFLLVYYIQSNMTFHKISPFSTFGQKTLLQRRRPPPFKSLTFSSWDQSTCLKPRQKFVFIKTHKTGSMTSVNIFQRYTIHHNLTTLVAKAGGYISWPFPPAETDYVHIPGERYDVLFNHMVYNKTWLWSKFPANTAYISLIREPLGHLKSCMRFYSLPQLLRITSTNPIKTFLRDPWRYKNLSEAYFRFCNVTWDGTRNHLAFDMGYPTEGAEDMEAAERYIKGLEYDFTLVLLLEHLDESFVLLRRLMCWEMQDVLYDSVPKNVGNYSYKSYTPTPRELANLRRWKAVDYLLYDTFNRSLWRKIAAQGPNFYQELYYYRELKRNVSFYCNGEQKRKPNRTLTVEATKWSPQFVVDAEYCRIMQTTAWNLTEEIRQKASRKEEGRWLIIRPVLNLRSIIKGQPTLTNTGLNR</sequence>
<reference evidence="11" key="1">
    <citation type="submission" date="2022-01" db="EMBL/GenBank/DDBJ databases">
        <authorList>
            <person name="Braso-Vives M."/>
        </authorList>
    </citation>
    <scope>NUCLEOTIDE SEQUENCE</scope>
</reference>
<evidence type="ECO:0000313" key="11">
    <source>
        <dbReference type="EMBL" id="CAH1268153.1"/>
    </source>
</evidence>
<gene>
    <name evidence="11" type="primary">GAL3ST3</name>
    <name evidence="11" type="ORF">BLAG_LOCUS21191</name>
</gene>
<evidence type="ECO:0000256" key="5">
    <source>
        <dbReference type="ARBA" id="ARBA00022968"/>
    </source>
</evidence>
<dbReference type="Proteomes" id="UP000838412">
    <property type="component" value="Chromosome 6"/>
</dbReference>
<dbReference type="GO" id="GO:0001733">
    <property type="term" value="F:galactosylceramide sulfotransferase activity"/>
    <property type="evidence" value="ECO:0007669"/>
    <property type="project" value="InterPro"/>
</dbReference>
<evidence type="ECO:0000256" key="7">
    <source>
        <dbReference type="ARBA" id="ARBA00023034"/>
    </source>
</evidence>
<dbReference type="AlphaFoldDB" id="A0A8K0A874"/>
<evidence type="ECO:0000256" key="8">
    <source>
        <dbReference type="ARBA" id="ARBA00023136"/>
    </source>
</evidence>
<keyword evidence="5" id="KW-0735">Signal-anchor</keyword>
<organism evidence="11 12">
    <name type="scientific">Branchiostoma lanceolatum</name>
    <name type="common">Common lancelet</name>
    <name type="synonym">Amphioxus lanceolatum</name>
    <dbReference type="NCBI Taxonomy" id="7740"/>
    <lineage>
        <taxon>Eukaryota</taxon>
        <taxon>Metazoa</taxon>
        <taxon>Chordata</taxon>
        <taxon>Cephalochordata</taxon>
        <taxon>Leptocardii</taxon>
        <taxon>Amphioxiformes</taxon>
        <taxon>Branchiostomatidae</taxon>
        <taxon>Branchiostoma</taxon>
    </lineage>
</organism>
<keyword evidence="9" id="KW-0325">Glycoprotein</keyword>
<keyword evidence="7" id="KW-0333">Golgi apparatus</keyword>
<evidence type="ECO:0000256" key="2">
    <source>
        <dbReference type="ARBA" id="ARBA00008124"/>
    </source>
</evidence>
<keyword evidence="4 10" id="KW-0812">Transmembrane</keyword>
<dbReference type="Pfam" id="PF06990">
    <property type="entry name" value="Gal-3-0_sulfotr"/>
    <property type="match status" value="1"/>
</dbReference>
<keyword evidence="12" id="KW-1185">Reference proteome</keyword>
<dbReference type="PANTHER" id="PTHR14647:SF87">
    <property type="entry name" value="PUTATIVE-RELATED"/>
    <property type="match status" value="1"/>
</dbReference>
<dbReference type="OrthoDB" id="514299at2759"/>
<dbReference type="InterPro" id="IPR027417">
    <property type="entry name" value="P-loop_NTPase"/>
</dbReference>
<evidence type="ECO:0000256" key="9">
    <source>
        <dbReference type="ARBA" id="ARBA00023180"/>
    </source>
</evidence>
<dbReference type="Gene3D" id="3.40.50.300">
    <property type="entry name" value="P-loop containing nucleotide triphosphate hydrolases"/>
    <property type="match status" value="1"/>
</dbReference>
<evidence type="ECO:0000256" key="6">
    <source>
        <dbReference type="ARBA" id="ARBA00022989"/>
    </source>
</evidence>
<proteinExistence type="inferred from homology"/>
<comment type="subcellular location">
    <subcellularLocation>
        <location evidence="1">Golgi apparatus membrane</location>
        <topology evidence="1">Single-pass type II membrane protein</topology>
    </subcellularLocation>
</comment>
<dbReference type="GO" id="GO:0009247">
    <property type="term" value="P:glycolipid biosynthetic process"/>
    <property type="evidence" value="ECO:0007669"/>
    <property type="project" value="InterPro"/>
</dbReference>
<accession>A0A8K0A874</accession>
<evidence type="ECO:0000256" key="4">
    <source>
        <dbReference type="ARBA" id="ARBA00022692"/>
    </source>
</evidence>
<dbReference type="EMBL" id="OV696691">
    <property type="protein sequence ID" value="CAH1268153.1"/>
    <property type="molecule type" value="Genomic_DNA"/>
</dbReference>
<keyword evidence="8 10" id="KW-0472">Membrane</keyword>
<protein>
    <submittedName>
        <fullName evidence="11">GAL3ST3 protein</fullName>
    </submittedName>
</protein>
<evidence type="ECO:0000256" key="1">
    <source>
        <dbReference type="ARBA" id="ARBA00004323"/>
    </source>
</evidence>
<evidence type="ECO:0000256" key="10">
    <source>
        <dbReference type="SAM" id="Phobius"/>
    </source>
</evidence>
<comment type="similarity">
    <text evidence="2">Belongs to the galactose-3-O-sulfotransferase family.</text>
</comment>
<dbReference type="GO" id="GO:0000139">
    <property type="term" value="C:Golgi membrane"/>
    <property type="evidence" value="ECO:0007669"/>
    <property type="project" value="UniProtKB-SubCell"/>
</dbReference>
<evidence type="ECO:0000313" key="12">
    <source>
        <dbReference type="Proteomes" id="UP000838412"/>
    </source>
</evidence>
<feature type="transmembrane region" description="Helical" evidence="10">
    <location>
        <begin position="7"/>
        <end position="24"/>
    </location>
</feature>
<evidence type="ECO:0000256" key="3">
    <source>
        <dbReference type="ARBA" id="ARBA00022679"/>
    </source>
</evidence>
<name>A0A8K0A874_BRALA</name>
<keyword evidence="3" id="KW-0808">Transferase</keyword>
<dbReference type="InterPro" id="IPR009729">
    <property type="entry name" value="Gal-3-0_sulfotransfrase"/>
</dbReference>